<name>A0A2V3A0C2_9BACI</name>
<accession>A0A2V3A0C2</accession>
<dbReference type="InterPro" id="IPR008978">
    <property type="entry name" value="HSP20-like_chaperone"/>
</dbReference>
<proteinExistence type="predicted"/>
<evidence type="ECO:0000313" key="2">
    <source>
        <dbReference type="Proteomes" id="UP000247150"/>
    </source>
</evidence>
<dbReference type="SUPFAM" id="SSF49764">
    <property type="entry name" value="HSP20-like chaperones"/>
    <property type="match status" value="1"/>
</dbReference>
<gene>
    <name evidence="1" type="ORF">DFO73_10354</name>
</gene>
<dbReference type="AlphaFoldDB" id="A0A2V3A0C2"/>
<dbReference type="OrthoDB" id="2905328at2"/>
<dbReference type="RefSeq" id="WP_110064061.1">
    <property type="nucleotide sequence ID" value="NZ_QGTW01000003.1"/>
</dbReference>
<sequence length="159" mass="18625">MFPWNLFPFNKDMKNMMQQMKPEEIDKYVQNIMGQMFPQNMQGMSGTPDFMKEFNTAAAGQKQPNPSALDSSVFETHDHVYIRMPIKKEDWLKDMKLYHTSNQMIIEHIPEKDDKHIITLPAIVKRKGSTAHFKDGFLEIKIPKNVDMQYSEIDVTEIL</sequence>
<dbReference type="EMBL" id="QGTW01000003">
    <property type="protein sequence ID" value="PWW30172.1"/>
    <property type="molecule type" value="Genomic_DNA"/>
</dbReference>
<dbReference type="Proteomes" id="UP000247150">
    <property type="component" value="Unassembled WGS sequence"/>
</dbReference>
<reference evidence="1 2" key="1">
    <citation type="submission" date="2018-05" db="EMBL/GenBank/DDBJ databases">
        <title>Freshwater and sediment microbial communities from various areas in North America, analyzing microbe dynamics in response to fracking.</title>
        <authorList>
            <person name="Lamendella R."/>
        </authorList>
    </citation>
    <scope>NUCLEOTIDE SEQUENCE [LARGE SCALE GENOMIC DNA]</scope>
    <source>
        <strain evidence="1 2">15_TX</strain>
    </source>
</reference>
<evidence type="ECO:0000313" key="1">
    <source>
        <dbReference type="EMBL" id="PWW30172.1"/>
    </source>
</evidence>
<dbReference type="Gene3D" id="2.60.40.790">
    <property type="match status" value="1"/>
</dbReference>
<comment type="caution">
    <text evidence="1">The sequence shown here is derived from an EMBL/GenBank/DDBJ whole genome shotgun (WGS) entry which is preliminary data.</text>
</comment>
<organism evidence="1 2">
    <name type="scientific">Cytobacillus oceanisediminis</name>
    <dbReference type="NCBI Taxonomy" id="665099"/>
    <lineage>
        <taxon>Bacteria</taxon>
        <taxon>Bacillati</taxon>
        <taxon>Bacillota</taxon>
        <taxon>Bacilli</taxon>
        <taxon>Bacillales</taxon>
        <taxon>Bacillaceae</taxon>
        <taxon>Cytobacillus</taxon>
    </lineage>
</organism>
<protein>
    <submittedName>
        <fullName evidence="1">HSP20 family molecular chaperone IbpA</fullName>
    </submittedName>
</protein>
<dbReference type="CDD" id="cd00298">
    <property type="entry name" value="ACD_sHsps_p23-like"/>
    <property type="match status" value="1"/>
</dbReference>